<dbReference type="EMBL" id="WQLW01000011">
    <property type="protein sequence ID" value="MVO10234.1"/>
    <property type="molecule type" value="Genomic_DNA"/>
</dbReference>
<proteinExistence type="predicted"/>
<organism evidence="2 3">
    <name type="scientific">Flavobacterium profundi</name>
    <dbReference type="NCBI Taxonomy" id="1774945"/>
    <lineage>
        <taxon>Bacteria</taxon>
        <taxon>Pseudomonadati</taxon>
        <taxon>Bacteroidota</taxon>
        <taxon>Flavobacteriia</taxon>
        <taxon>Flavobacteriales</taxon>
        <taxon>Flavobacteriaceae</taxon>
        <taxon>Flavobacterium</taxon>
    </lineage>
</organism>
<protein>
    <recommendedName>
        <fullName evidence="4">Lipocalin-like domain-containing protein</fullName>
    </recommendedName>
</protein>
<keyword evidence="3" id="KW-1185">Reference proteome</keyword>
<dbReference type="Pfam" id="PF19765">
    <property type="entry name" value="DUF6252"/>
    <property type="match status" value="1"/>
</dbReference>
<accession>A0A6I4ITN5</accession>
<reference evidence="3" key="1">
    <citation type="submission" date="2019-05" db="EMBL/GenBank/DDBJ databases">
        <title>Flavobacterium profundi sp. nov., isolated from a deep-sea seamount.</title>
        <authorList>
            <person name="Zhang D.-C."/>
        </authorList>
    </citation>
    <scope>NUCLEOTIDE SEQUENCE [LARGE SCALE GENOMIC DNA]</scope>
    <source>
        <strain evidence="3">TP390</strain>
    </source>
</reference>
<evidence type="ECO:0000313" key="3">
    <source>
        <dbReference type="Proteomes" id="UP000431264"/>
    </source>
</evidence>
<gene>
    <name evidence="2" type="ORF">GOQ30_13760</name>
</gene>
<keyword evidence="1" id="KW-0732">Signal</keyword>
<dbReference type="InterPro" id="IPR046219">
    <property type="entry name" value="DUF6252"/>
</dbReference>
<comment type="caution">
    <text evidence="2">The sequence shown here is derived from an EMBL/GenBank/DDBJ whole genome shotgun (WGS) entry which is preliminary data.</text>
</comment>
<evidence type="ECO:0000256" key="1">
    <source>
        <dbReference type="SAM" id="SignalP"/>
    </source>
</evidence>
<sequence length="163" mass="17486">MKTIMKPFMILLFIVTSFSCSSDDDSSNSTTYDNFIRAKINGVSYEATGSGLHGSFDEEGLDIDSRDTNGTGMDFYIIGNVSQGTYNFSSSNVTTQGRLNYRLTGENFSSGFCSVSNGTLTITSINGKTVTGTFSFTGSSMSESCLNPSTKAITEGSFKITFP</sequence>
<evidence type="ECO:0008006" key="4">
    <source>
        <dbReference type="Google" id="ProtNLM"/>
    </source>
</evidence>
<name>A0A6I4ITN5_9FLAO</name>
<evidence type="ECO:0000313" key="2">
    <source>
        <dbReference type="EMBL" id="MVO10234.1"/>
    </source>
</evidence>
<dbReference type="AlphaFoldDB" id="A0A6I4ITN5"/>
<dbReference type="RefSeq" id="WP_140998663.1">
    <property type="nucleotide sequence ID" value="NZ_VDCZ01000011.1"/>
</dbReference>
<feature type="signal peptide" evidence="1">
    <location>
        <begin position="1"/>
        <end position="22"/>
    </location>
</feature>
<feature type="chain" id="PRO_5026235847" description="Lipocalin-like domain-containing protein" evidence="1">
    <location>
        <begin position="23"/>
        <end position="163"/>
    </location>
</feature>
<dbReference type="PROSITE" id="PS51257">
    <property type="entry name" value="PROKAR_LIPOPROTEIN"/>
    <property type="match status" value="1"/>
</dbReference>
<dbReference type="Proteomes" id="UP000431264">
    <property type="component" value="Unassembled WGS sequence"/>
</dbReference>